<organism evidence="5 6">
    <name type="scientific">Artemia franciscana</name>
    <name type="common">Brine shrimp</name>
    <name type="synonym">Artemia sanfranciscana</name>
    <dbReference type="NCBI Taxonomy" id="6661"/>
    <lineage>
        <taxon>Eukaryota</taxon>
        <taxon>Metazoa</taxon>
        <taxon>Ecdysozoa</taxon>
        <taxon>Arthropoda</taxon>
        <taxon>Crustacea</taxon>
        <taxon>Branchiopoda</taxon>
        <taxon>Anostraca</taxon>
        <taxon>Artemiidae</taxon>
        <taxon>Artemia</taxon>
    </lineage>
</organism>
<dbReference type="PROSITE" id="PS50294">
    <property type="entry name" value="WD_REPEATS_REGION"/>
    <property type="match status" value="1"/>
</dbReference>
<dbReference type="Proteomes" id="UP001187531">
    <property type="component" value="Unassembled WGS sequence"/>
</dbReference>
<dbReference type="Pfam" id="PF00400">
    <property type="entry name" value="WD40"/>
    <property type="match status" value="4"/>
</dbReference>
<reference evidence="5" key="1">
    <citation type="submission" date="2023-07" db="EMBL/GenBank/DDBJ databases">
        <title>Chromosome-level genome assembly of Artemia franciscana.</title>
        <authorList>
            <person name="Jo E."/>
        </authorList>
    </citation>
    <scope>NUCLEOTIDE SEQUENCE</scope>
    <source>
        <tissue evidence="5">Whole body</tissue>
    </source>
</reference>
<feature type="region of interest" description="Disordered" evidence="4">
    <location>
        <begin position="1"/>
        <end position="23"/>
    </location>
</feature>
<evidence type="ECO:0000313" key="5">
    <source>
        <dbReference type="EMBL" id="KAK2704592.1"/>
    </source>
</evidence>
<dbReference type="InterPro" id="IPR036322">
    <property type="entry name" value="WD40_repeat_dom_sf"/>
</dbReference>
<comment type="caution">
    <text evidence="5">The sequence shown here is derived from an EMBL/GenBank/DDBJ whole genome shotgun (WGS) entry which is preliminary data.</text>
</comment>
<dbReference type="EMBL" id="JAVRJZ010000021">
    <property type="protein sequence ID" value="KAK2704592.1"/>
    <property type="molecule type" value="Genomic_DNA"/>
</dbReference>
<keyword evidence="2" id="KW-0677">Repeat</keyword>
<dbReference type="PANTHER" id="PTHR19857">
    <property type="entry name" value="MITOCHONDRIAL DIVISION PROTEIN 1-RELATED"/>
    <property type="match status" value="1"/>
</dbReference>
<sequence length="408" mass="44293">MGEQKRGPSPAGSNNENVDFEDLEEGVINEEDIVEVINLDDDGIEMSEDEEESEEEIRHFEVEKDDSVYTFSGHKGPVFCCRINPVDKTQVITGGKDDLAYIWKVGEPSGAVKLDGFKDSVTEAAFSHDGMYAAVGDLSGVIKVFKVGDQGLVWSFEIDDLNWLKWHFGAHVLFAGDISGSMWMWQIPSGMCKTFSGDGKSNNCGVLFHSGDRFACGYADGTVKIWNLKTSTPVYTMSETTGRDDEVAMMKLCIDINKSDQMLMTGGADGNVTFYNPKTGVDICKVSCGRDASDSIEAVSFSPPSYHLAAIGTLMGNLTIWDISTMSERSSLSFPDGIVRLAWSPLVNSAILHTVSLDGVVATIDARSNTVIKKQLGHTSNILNMDLSVDGSTLVSSSDDSTAKVYTL</sequence>
<evidence type="ECO:0000256" key="1">
    <source>
        <dbReference type="ARBA" id="ARBA00022574"/>
    </source>
</evidence>
<proteinExistence type="predicted"/>
<name>A0AA88KV85_ARTSF</name>
<dbReference type="AlphaFoldDB" id="A0AA88KV85"/>
<evidence type="ECO:0000313" key="6">
    <source>
        <dbReference type="Proteomes" id="UP001187531"/>
    </source>
</evidence>
<feature type="repeat" description="WD" evidence="3">
    <location>
        <begin position="71"/>
        <end position="105"/>
    </location>
</feature>
<dbReference type="Gene3D" id="2.130.10.10">
    <property type="entry name" value="YVTN repeat-like/Quinoprotein amine dehydrogenase"/>
    <property type="match status" value="1"/>
</dbReference>
<evidence type="ECO:0000256" key="4">
    <source>
        <dbReference type="SAM" id="MobiDB-lite"/>
    </source>
</evidence>
<dbReference type="InterPro" id="IPR015943">
    <property type="entry name" value="WD40/YVTN_repeat-like_dom_sf"/>
</dbReference>
<dbReference type="InterPro" id="IPR051179">
    <property type="entry name" value="WD_repeat_multifunction"/>
</dbReference>
<feature type="repeat" description="WD" evidence="3">
    <location>
        <begin position="375"/>
        <end position="408"/>
    </location>
</feature>
<evidence type="ECO:0000256" key="3">
    <source>
        <dbReference type="PROSITE-ProRule" id="PRU00221"/>
    </source>
</evidence>
<dbReference type="SUPFAM" id="SSF50978">
    <property type="entry name" value="WD40 repeat-like"/>
    <property type="match status" value="1"/>
</dbReference>
<protein>
    <recommendedName>
        <fullName evidence="7">Angio-associated migratory cell protein</fullName>
    </recommendedName>
</protein>
<feature type="repeat" description="WD" evidence="3">
    <location>
        <begin position="210"/>
        <end position="236"/>
    </location>
</feature>
<dbReference type="PANTHER" id="PTHR19857:SF8">
    <property type="entry name" value="ANGIO-ASSOCIATED MIGRATORY CELL PROTEIN"/>
    <property type="match status" value="1"/>
</dbReference>
<dbReference type="InterPro" id="IPR001680">
    <property type="entry name" value="WD40_rpt"/>
</dbReference>
<evidence type="ECO:0000256" key="2">
    <source>
        <dbReference type="ARBA" id="ARBA00022737"/>
    </source>
</evidence>
<evidence type="ECO:0008006" key="7">
    <source>
        <dbReference type="Google" id="ProtNLM"/>
    </source>
</evidence>
<keyword evidence="6" id="KW-1185">Reference proteome</keyword>
<dbReference type="SMART" id="SM00320">
    <property type="entry name" value="WD40"/>
    <property type="match status" value="8"/>
</dbReference>
<keyword evidence="1 3" id="KW-0853">WD repeat</keyword>
<dbReference type="PROSITE" id="PS50082">
    <property type="entry name" value="WD_REPEATS_2"/>
    <property type="match status" value="3"/>
</dbReference>
<accession>A0AA88KV85</accession>
<gene>
    <name evidence="5" type="ORF">QYM36_016854</name>
</gene>